<dbReference type="GO" id="GO:0004722">
    <property type="term" value="F:protein serine/threonine phosphatase activity"/>
    <property type="evidence" value="ECO:0007669"/>
    <property type="project" value="InterPro"/>
</dbReference>
<dbReference type="SUPFAM" id="SSF81606">
    <property type="entry name" value="PP2C-like"/>
    <property type="match status" value="1"/>
</dbReference>
<evidence type="ECO:0000256" key="3">
    <source>
        <dbReference type="ARBA" id="ARBA00022912"/>
    </source>
</evidence>
<protein>
    <recommendedName>
        <fullName evidence="5">PPM-type phosphatase domain-containing protein</fullName>
    </recommendedName>
</protein>
<keyword evidence="7" id="KW-1185">Reference proteome</keyword>
<dbReference type="Pfam" id="PF00481">
    <property type="entry name" value="PP2C"/>
    <property type="match status" value="1"/>
</dbReference>
<dbReference type="InterPro" id="IPR000222">
    <property type="entry name" value="PP2C_BS"/>
</dbReference>
<name>A0A9P0AIL6_BEMTA</name>
<dbReference type="InterPro" id="IPR036457">
    <property type="entry name" value="PPM-type-like_dom_sf"/>
</dbReference>
<sequence>MKGSKRGAFVLVERKKFEKRWNNIEVYAAIGARTYIEDTFIVYENARGTGASFFGVFDGHGGDYAAIYARDRLMKRIINKIAAVRKLIKKTNLNQSGTPTIPEKLPPARELLHIGGINYCMTPEPRRWRKEKSEKEKKSNSIDNPDLKNYIEAEVLIDYEKLLIDVFISTDLELCVSARRRESEAGTTALVAIIEGSQLIVANVGDSRGVMCDSDGNPVPLSFDQKPDREDELKRLVRAGGKVGYNRGGCARLDAYIAMSRSLGDQKTKLDHRLIPTPEVYIFDLADHRPEFIVLATDGLYDELSSEEVVSFIRARLDEPNFGAKSLVRYAFLNKAKDNITVMVINLKGYNWPSNPRTALKNKTWKSRVLALKRPLGGIGDRVNP</sequence>
<evidence type="ECO:0000256" key="2">
    <source>
        <dbReference type="ARBA" id="ARBA00022801"/>
    </source>
</evidence>
<evidence type="ECO:0000313" key="7">
    <source>
        <dbReference type="Proteomes" id="UP001152759"/>
    </source>
</evidence>
<dbReference type="AlphaFoldDB" id="A0A9P0AIL6"/>
<proteinExistence type="inferred from homology"/>
<dbReference type="Gene3D" id="3.60.40.10">
    <property type="entry name" value="PPM-type phosphatase domain"/>
    <property type="match status" value="1"/>
</dbReference>
<dbReference type="PANTHER" id="PTHR47992">
    <property type="entry name" value="PROTEIN PHOSPHATASE"/>
    <property type="match status" value="1"/>
</dbReference>
<evidence type="ECO:0000259" key="5">
    <source>
        <dbReference type="PROSITE" id="PS51746"/>
    </source>
</evidence>
<dbReference type="PROSITE" id="PS51746">
    <property type="entry name" value="PPM_2"/>
    <property type="match status" value="1"/>
</dbReference>
<keyword evidence="3 4" id="KW-0904">Protein phosphatase</keyword>
<gene>
    <name evidence="6" type="ORF">BEMITA_LOCUS11116</name>
</gene>
<reference evidence="6" key="1">
    <citation type="submission" date="2021-12" db="EMBL/GenBank/DDBJ databases">
        <authorList>
            <person name="King R."/>
        </authorList>
    </citation>
    <scope>NUCLEOTIDE SEQUENCE</scope>
</reference>
<dbReference type="InterPro" id="IPR015655">
    <property type="entry name" value="PP2C"/>
</dbReference>
<dbReference type="GO" id="GO:0046872">
    <property type="term" value="F:metal ion binding"/>
    <property type="evidence" value="ECO:0007669"/>
    <property type="project" value="UniProtKB-KW"/>
</dbReference>
<dbReference type="EMBL" id="OU963868">
    <property type="protein sequence ID" value="CAH0392618.1"/>
    <property type="molecule type" value="Genomic_DNA"/>
</dbReference>
<keyword evidence="2 4" id="KW-0378">Hydrolase</keyword>
<keyword evidence="1" id="KW-0479">Metal-binding</keyword>
<dbReference type="Proteomes" id="UP001152759">
    <property type="component" value="Chromosome 7"/>
</dbReference>
<dbReference type="InterPro" id="IPR001932">
    <property type="entry name" value="PPM-type_phosphatase-like_dom"/>
</dbReference>
<evidence type="ECO:0000313" key="6">
    <source>
        <dbReference type="EMBL" id="CAH0392618.1"/>
    </source>
</evidence>
<accession>A0A9P0AIL6</accession>
<dbReference type="SMART" id="SM00332">
    <property type="entry name" value="PP2Cc"/>
    <property type="match status" value="1"/>
</dbReference>
<dbReference type="PROSITE" id="PS01032">
    <property type="entry name" value="PPM_1"/>
    <property type="match status" value="1"/>
</dbReference>
<organism evidence="6 7">
    <name type="scientific">Bemisia tabaci</name>
    <name type="common">Sweetpotato whitefly</name>
    <name type="synonym">Aleurodes tabaci</name>
    <dbReference type="NCBI Taxonomy" id="7038"/>
    <lineage>
        <taxon>Eukaryota</taxon>
        <taxon>Metazoa</taxon>
        <taxon>Ecdysozoa</taxon>
        <taxon>Arthropoda</taxon>
        <taxon>Hexapoda</taxon>
        <taxon>Insecta</taxon>
        <taxon>Pterygota</taxon>
        <taxon>Neoptera</taxon>
        <taxon>Paraneoptera</taxon>
        <taxon>Hemiptera</taxon>
        <taxon>Sternorrhyncha</taxon>
        <taxon>Aleyrodoidea</taxon>
        <taxon>Aleyrodidae</taxon>
        <taxon>Aleyrodinae</taxon>
        <taxon>Bemisia</taxon>
    </lineage>
</organism>
<feature type="domain" description="PPM-type phosphatase" evidence="5">
    <location>
        <begin position="23"/>
        <end position="347"/>
    </location>
</feature>
<dbReference type="CDD" id="cd00143">
    <property type="entry name" value="PP2Cc"/>
    <property type="match status" value="1"/>
</dbReference>
<evidence type="ECO:0000256" key="1">
    <source>
        <dbReference type="ARBA" id="ARBA00022723"/>
    </source>
</evidence>
<comment type="similarity">
    <text evidence="4">Belongs to the PP2C family.</text>
</comment>
<evidence type="ECO:0000256" key="4">
    <source>
        <dbReference type="RuleBase" id="RU003465"/>
    </source>
</evidence>